<name>X5ML91_9HYPH</name>
<dbReference type="AlphaFoldDB" id="X5ML91"/>
<evidence type="ECO:0000313" key="4">
    <source>
        <dbReference type="EMBL" id="CDO59280.1"/>
    </source>
</evidence>
<dbReference type="KEGG" id="pect:BN1012_Phect1066"/>
<dbReference type="EMBL" id="HG966617">
    <property type="protein sequence ID" value="CDO59280.1"/>
    <property type="molecule type" value="Genomic_DNA"/>
</dbReference>
<dbReference type="PATRIC" id="fig|1458461.3.peg.1066"/>
<proteinExistence type="predicted"/>
<dbReference type="Pfam" id="PF05233">
    <property type="entry name" value="PHB_acc"/>
    <property type="match status" value="1"/>
</dbReference>
<dbReference type="GO" id="GO:0006355">
    <property type="term" value="P:regulation of DNA-templated transcription"/>
    <property type="evidence" value="ECO:0007669"/>
    <property type="project" value="InterPro"/>
</dbReference>
<accession>X5ML91</accession>
<organism evidence="4 5">
    <name type="scientific">Candidatus Phaeomarinibacter ectocarpi</name>
    <dbReference type="NCBI Taxonomy" id="1458461"/>
    <lineage>
        <taxon>Bacteria</taxon>
        <taxon>Pseudomonadati</taxon>
        <taxon>Pseudomonadota</taxon>
        <taxon>Alphaproteobacteria</taxon>
        <taxon>Hyphomicrobiales</taxon>
        <taxon>Parvibaculaceae</taxon>
        <taxon>Candidatus Phaeomarinibacter</taxon>
    </lineage>
</organism>
<feature type="compositionally biased region" description="Basic and acidic residues" evidence="1">
    <location>
        <begin position="158"/>
        <end position="170"/>
    </location>
</feature>
<feature type="domain" description="PHA accumulation regulator DNA-binding N-terminal" evidence="3">
    <location>
        <begin position="13"/>
        <end position="73"/>
    </location>
</feature>
<feature type="compositionally biased region" description="Low complexity" evidence="1">
    <location>
        <begin position="179"/>
        <end position="189"/>
    </location>
</feature>
<evidence type="ECO:0000259" key="3">
    <source>
        <dbReference type="Pfam" id="PF07879"/>
    </source>
</evidence>
<feature type="region of interest" description="Disordered" evidence="1">
    <location>
        <begin position="152"/>
        <end position="199"/>
    </location>
</feature>
<evidence type="ECO:0000256" key="1">
    <source>
        <dbReference type="SAM" id="MobiDB-lite"/>
    </source>
</evidence>
<dbReference type="InterPro" id="IPR012909">
    <property type="entry name" value="PHA_DNA-bd_N"/>
</dbReference>
<sequence>MAKKRSSGNEPITIKKYANRRLYNTATSSYVTLDHLADMVKQNQDFVVIDAKTSDDITRSVLTQIIFEEEAKGGQNLLPIRFMRQLIKYYGDSLQGVVPGFLEMSLENFAKEQERVRNRIASAVGEDRVTAIEEQVRENVAALESAVRSLNPFAPAAEDEKPAASGKEETVPEQDVAEMQKQMAAMQKQLDALTGSKKK</sequence>
<evidence type="ECO:0000313" key="5">
    <source>
        <dbReference type="Proteomes" id="UP000032160"/>
    </source>
</evidence>
<reference evidence="4 5" key="1">
    <citation type="journal article" date="2014" name="Front. Genet.">
        <title>Genome and metabolic network of "Candidatus Phaeomarinobacter ectocarpi" Ec32, a new candidate genus of Alphaproteobacteria frequently associated with brown algae.</title>
        <authorList>
            <person name="Dittami S.M."/>
            <person name="Barbeyron T."/>
            <person name="Boyen C."/>
            <person name="Cambefort J."/>
            <person name="Collet G."/>
            <person name="Delage L."/>
            <person name="Gobet A."/>
            <person name="Groisillier A."/>
            <person name="Leblanc C."/>
            <person name="Michel G."/>
            <person name="Scornet D."/>
            <person name="Siegel A."/>
            <person name="Tapia J.E."/>
            <person name="Tonon T."/>
        </authorList>
    </citation>
    <scope>NUCLEOTIDE SEQUENCE [LARGE SCALE GENOMIC DNA]</scope>
    <source>
        <strain evidence="4 5">Ec32</strain>
    </source>
</reference>
<gene>
    <name evidence="4" type="ORF">BN1012_Phect1066</name>
</gene>
<dbReference type="InterPro" id="IPR007897">
    <property type="entry name" value="PHB_accumulat"/>
</dbReference>
<dbReference type="InterPro" id="IPR010134">
    <property type="entry name" value="PHA_reg_PhaR"/>
</dbReference>
<dbReference type="HOGENOM" id="CLU_089210_0_0_5"/>
<feature type="domain" description="PHB accumulation regulatory" evidence="2">
    <location>
        <begin position="78"/>
        <end position="117"/>
    </location>
</feature>
<keyword evidence="5" id="KW-1185">Reference proteome</keyword>
<protein>
    <submittedName>
        <fullName evidence="4">PhbF</fullName>
    </submittedName>
</protein>
<dbReference type="STRING" id="1458461.BN1012_Phect1066"/>
<dbReference type="Pfam" id="PF07879">
    <property type="entry name" value="PHB_acc_N"/>
    <property type="match status" value="1"/>
</dbReference>
<dbReference type="RefSeq" id="WP_043951103.1">
    <property type="nucleotide sequence ID" value="NZ_HG966617.1"/>
</dbReference>
<evidence type="ECO:0000259" key="2">
    <source>
        <dbReference type="Pfam" id="PF05233"/>
    </source>
</evidence>
<dbReference type="NCBIfam" id="TIGR01848">
    <property type="entry name" value="PHA_reg_PhaR"/>
    <property type="match status" value="1"/>
</dbReference>
<dbReference type="Proteomes" id="UP000032160">
    <property type="component" value="Chromosome I"/>
</dbReference>